<organism evidence="1 2">
    <name type="scientific">Miscanthus lutarioriparius</name>
    <dbReference type="NCBI Taxonomy" id="422564"/>
    <lineage>
        <taxon>Eukaryota</taxon>
        <taxon>Viridiplantae</taxon>
        <taxon>Streptophyta</taxon>
        <taxon>Embryophyta</taxon>
        <taxon>Tracheophyta</taxon>
        <taxon>Spermatophyta</taxon>
        <taxon>Magnoliopsida</taxon>
        <taxon>Liliopsida</taxon>
        <taxon>Poales</taxon>
        <taxon>Poaceae</taxon>
        <taxon>PACMAD clade</taxon>
        <taxon>Panicoideae</taxon>
        <taxon>Andropogonodae</taxon>
        <taxon>Andropogoneae</taxon>
        <taxon>Saccharinae</taxon>
        <taxon>Miscanthus</taxon>
    </lineage>
</organism>
<reference evidence="1" key="1">
    <citation type="submission" date="2020-10" db="EMBL/GenBank/DDBJ databases">
        <authorList>
            <person name="Han B."/>
            <person name="Lu T."/>
            <person name="Zhao Q."/>
            <person name="Huang X."/>
            <person name="Zhao Y."/>
        </authorList>
    </citation>
    <scope>NUCLEOTIDE SEQUENCE</scope>
</reference>
<evidence type="ECO:0000313" key="1">
    <source>
        <dbReference type="EMBL" id="CAD6265574.1"/>
    </source>
</evidence>
<gene>
    <name evidence="1" type="ORF">NCGR_LOCUS48879</name>
</gene>
<comment type="caution">
    <text evidence="1">The sequence shown here is derived from an EMBL/GenBank/DDBJ whole genome shotgun (WGS) entry which is preliminary data.</text>
</comment>
<evidence type="ECO:0000313" key="2">
    <source>
        <dbReference type="Proteomes" id="UP000604825"/>
    </source>
</evidence>
<protein>
    <submittedName>
        <fullName evidence="1">Uncharacterized protein</fullName>
    </submittedName>
</protein>
<accession>A0A811R6D7</accession>
<name>A0A811R6D7_9POAL</name>
<dbReference type="EMBL" id="CAJGYO010000013">
    <property type="protein sequence ID" value="CAD6265574.1"/>
    <property type="molecule type" value="Genomic_DNA"/>
</dbReference>
<sequence>MGMIETAGILGTRAELMKDDELPESTRICTGISAMEPTKRTVRTAGGTRNNCFKNCQTDLLSDFSGVGLLWLFLVRTETPESLNSVKDLRSTLMILAPFGIAFVTQTQCPAIGFDRCQLGISGRSRCCRRLLSTGQSRRRRWQRAATNCLEDDQSPALDERASGAGFASSCNIARVQAVSKLGGHNTSTIALISGRRPSINLIVKYMGFVLEE</sequence>
<dbReference type="AlphaFoldDB" id="A0A811R6D7"/>
<dbReference type="Proteomes" id="UP000604825">
    <property type="component" value="Unassembled WGS sequence"/>
</dbReference>
<keyword evidence="2" id="KW-1185">Reference proteome</keyword>
<proteinExistence type="predicted"/>